<accession>A0A2T7SSP8</accession>
<comment type="caution">
    <text evidence="2">The sequence shown here is derived from an EMBL/GenBank/DDBJ whole genome shotgun (WGS) entry which is preliminary data.</text>
</comment>
<dbReference type="AlphaFoldDB" id="A0A2T7SSP8"/>
<evidence type="ECO:0000313" key="2">
    <source>
        <dbReference type="EMBL" id="PVE05917.1"/>
    </source>
</evidence>
<proteinExistence type="predicted"/>
<organism evidence="2 3">
    <name type="scientific">Limnohabitans planktonicus II-D5</name>
    <dbReference type="NCBI Taxonomy" id="1293045"/>
    <lineage>
        <taxon>Bacteria</taxon>
        <taxon>Pseudomonadati</taxon>
        <taxon>Pseudomonadota</taxon>
        <taxon>Betaproteobacteria</taxon>
        <taxon>Burkholderiales</taxon>
        <taxon>Comamonadaceae</taxon>
        <taxon>Limnohabitans</taxon>
    </lineage>
</organism>
<protein>
    <submittedName>
        <fullName evidence="2">Uncharacterized protein</fullName>
    </submittedName>
</protein>
<dbReference type="Proteomes" id="UP000037507">
    <property type="component" value="Unassembled WGS sequence"/>
</dbReference>
<reference evidence="2" key="1">
    <citation type="submission" date="2017-04" db="EMBL/GenBank/DDBJ databases">
        <title>Unexpected and diverse lifestyles within the genus Limnohabitans.</title>
        <authorList>
            <person name="Kasalicky V."/>
            <person name="Mehrshad M."/>
            <person name="Andrei S.-A."/>
            <person name="Salcher M."/>
            <person name="Kratochvilova H."/>
            <person name="Simek K."/>
            <person name="Ghai R."/>
        </authorList>
    </citation>
    <scope>NUCLEOTIDE SEQUENCE [LARGE SCALE GENOMIC DNA]</scope>
    <source>
        <strain evidence="2">II-D5</strain>
    </source>
</reference>
<evidence type="ECO:0000256" key="1">
    <source>
        <dbReference type="SAM" id="MobiDB-lite"/>
    </source>
</evidence>
<feature type="region of interest" description="Disordered" evidence="1">
    <location>
        <begin position="1"/>
        <end position="20"/>
    </location>
</feature>
<dbReference type="EMBL" id="LFYT02000058">
    <property type="protein sequence ID" value="PVE05917.1"/>
    <property type="molecule type" value="Genomic_DNA"/>
</dbReference>
<sequence length="81" mass="9250">MTVETAHNSTNPSVTDNEEDQVLQCHYAVAQALRLAYERNRQAERYHLRGALRAARYEASQLAQFLSAAQQQLRALECMQN</sequence>
<evidence type="ECO:0000313" key="3">
    <source>
        <dbReference type="Proteomes" id="UP000037507"/>
    </source>
</evidence>
<dbReference type="RefSeq" id="WP_053171337.1">
    <property type="nucleotide sequence ID" value="NZ_LFYT02000058.1"/>
</dbReference>
<keyword evidence="3" id="KW-1185">Reference proteome</keyword>
<gene>
    <name evidence="2" type="ORF">H663_020190</name>
</gene>
<feature type="compositionally biased region" description="Polar residues" evidence="1">
    <location>
        <begin position="1"/>
        <end position="15"/>
    </location>
</feature>
<name>A0A2T7SSP8_9BURK</name>